<feature type="compositionally biased region" description="Polar residues" evidence="2">
    <location>
        <begin position="187"/>
        <end position="202"/>
    </location>
</feature>
<dbReference type="InterPro" id="IPR013087">
    <property type="entry name" value="Znf_C2H2_type"/>
</dbReference>
<feature type="compositionally biased region" description="Low complexity" evidence="2">
    <location>
        <begin position="225"/>
        <end position="241"/>
    </location>
</feature>
<keyword evidence="1" id="KW-0862">Zinc</keyword>
<dbReference type="CTD" id="84330"/>
<reference evidence="4" key="1">
    <citation type="submission" date="2025-08" db="UniProtKB">
        <authorList>
            <consortium name="Ensembl"/>
        </authorList>
    </citation>
    <scope>IDENTIFICATION</scope>
</reference>
<dbReference type="AlphaFoldDB" id="A0A3Q3JGF9"/>
<name>A0A3Q3JGF9_MONAL</name>
<dbReference type="PROSITE" id="PS00028">
    <property type="entry name" value="ZINC_FINGER_C2H2_1"/>
    <property type="match status" value="2"/>
</dbReference>
<protein>
    <recommendedName>
        <fullName evidence="3">C2H2-type domain-containing protein</fullName>
    </recommendedName>
</protein>
<evidence type="ECO:0000313" key="4">
    <source>
        <dbReference type="Ensembl" id="ENSMALP00000018404.1"/>
    </source>
</evidence>
<evidence type="ECO:0000313" key="5">
    <source>
        <dbReference type="Proteomes" id="UP000261600"/>
    </source>
</evidence>
<evidence type="ECO:0000256" key="2">
    <source>
        <dbReference type="SAM" id="MobiDB-lite"/>
    </source>
</evidence>
<sequence length="328" mass="35699">MMDSGNTVLQTAENGNGGNKRTTCPLHGCKRVYTDMSALESHIKDHEIPAESLPGKVLLCFTAGCSGSFPNMQQLMEHMRHHHKPNIFFLCESCRTKLRSYRGLLTHLHTCSKVPRGKTKATEATAPQPAAVVNTNTPPTDQKLPQLDSASAFKQLASESQSPHASFPTAVLQPDSTAPFILGPPFLSQSETSPQQLTSQQFPEAAPQFPLRNGVTNLPPRLNTDDPAAAPDLPDAQDQKQMQTVSPEPVRPAPGSVPHSPPGSSAVWRKNQGITYSRRILWEHTKGRYTCVQCGHTTTNRKEMTQHISTQHSGNKPAEDTGSSATNT</sequence>
<keyword evidence="1" id="KW-0479">Metal-binding</keyword>
<dbReference type="PANTHER" id="PTHR21695">
    <property type="entry name" value="ZINC FINGER PROTEIN 414"/>
    <property type="match status" value="1"/>
</dbReference>
<feature type="region of interest" description="Disordered" evidence="2">
    <location>
        <begin position="305"/>
        <end position="328"/>
    </location>
</feature>
<dbReference type="GO" id="GO:0008270">
    <property type="term" value="F:zinc ion binding"/>
    <property type="evidence" value="ECO:0007669"/>
    <property type="project" value="UniProtKB-KW"/>
</dbReference>
<dbReference type="InterPro" id="IPR031799">
    <property type="entry name" value="Znf-C2H2_ribbon"/>
</dbReference>
<dbReference type="PROSITE" id="PS50157">
    <property type="entry name" value="ZINC_FINGER_C2H2_2"/>
    <property type="match status" value="1"/>
</dbReference>
<accession>A0A3Q3JGF9</accession>
<keyword evidence="5" id="KW-1185">Reference proteome</keyword>
<dbReference type="Pfam" id="PF15909">
    <property type="entry name" value="zf-C2H2_8"/>
    <property type="match status" value="1"/>
</dbReference>
<dbReference type="OrthoDB" id="8730587at2759"/>
<dbReference type="Proteomes" id="UP000261600">
    <property type="component" value="Unplaced"/>
</dbReference>
<reference evidence="4" key="2">
    <citation type="submission" date="2025-09" db="UniProtKB">
        <authorList>
            <consortium name="Ensembl"/>
        </authorList>
    </citation>
    <scope>IDENTIFICATION</scope>
</reference>
<proteinExistence type="predicted"/>
<evidence type="ECO:0000259" key="3">
    <source>
        <dbReference type="PROSITE" id="PS50157"/>
    </source>
</evidence>
<dbReference type="GeneID" id="109967855"/>
<feature type="domain" description="C2H2-type" evidence="3">
    <location>
        <begin position="289"/>
        <end position="317"/>
    </location>
</feature>
<organism evidence="4 5">
    <name type="scientific">Monopterus albus</name>
    <name type="common">Swamp eel</name>
    <dbReference type="NCBI Taxonomy" id="43700"/>
    <lineage>
        <taxon>Eukaryota</taxon>
        <taxon>Metazoa</taxon>
        <taxon>Chordata</taxon>
        <taxon>Craniata</taxon>
        <taxon>Vertebrata</taxon>
        <taxon>Euteleostomi</taxon>
        <taxon>Actinopterygii</taxon>
        <taxon>Neopterygii</taxon>
        <taxon>Teleostei</taxon>
        <taxon>Neoteleostei</taxon>
        <taxon>Acanthomorphata</taxon>
        <taxon>Anabantaria</taxon>
        <taxon>Synbranchiformes</taxon>
        <taxon>Synbranchidae</taxon>
        <taxon>Monopterus</taxon>
    </lineage>
</organism>
<dbReference type="Ensembl" id="ENSMALT00000018755.1">
    <property type="protein sequence ID" value="ENSMALP00000018404.1"/>
    <property type="gene ID" value="ENSMALG00000012825.1"/>
</dbReference>
<dbReference type="KEGG" id="malb:109967855"/>
<dbReference type="PANTHER" id="PTHR21695:SF0">
    <property type="entry name" value="ZINC FINGER PROTEIN 414"/>
    <property type="match status" value="1"/>
</dbReference>
<feature type="compositionally biased region" description="Low complexity" evidence="2">
    <location>
        <begin position="253"/>
        <end position="267"/>
    </location>
</feature>
<evidence type="ECO:0000256" key="1">
    <source>
        <dbReference type="PROSITE-ProRule" id="PRU00042"/>
    </source>
</evidence>
<feature type="region of interest" description="Disordered" evidence="2">
    <location>
        <begin position="181"/>
        <end position="268"/>
    </location>
</feature>
<feature type="region of interest" description="Disordered" evidence="2">
    <location>
        <begin position="120"/>
        <end position="144"/>
    </location>
</feature>
<keyword evidence="1" id="KW-0863">Zinc-finger</keyword>
<feature type="region of interest" description="Disordered" evidence="2">
    <location>
        <begin position="1"/>
        <end position="20"/>
    </location>
</feature>
<dbReference type="InterPro" id="IPR039882">
    <property type="entry name" value="ZN414"/>
</dbReference>
<dbReference type="SMART" id="SM00355">
    <property type="entry name" value="ZnF_C2H2"/>
    <property type="match status" value="3"/>
</dbReference>
<dbReference type="RefSeq" id="XP_020469373.1">
    <property type="nucleotide sequence ID" value="XM_020613717.1"/>
</dbReference>
<dbReference type="Gene3D" id="3.30.160.60">
    <property type="entry name" value="Classic Zinc Finger"/>
    <property type="match status" value="2"/>
</dbReference>